<evidence type="ECO:0000256" key="1">
    <source>
        <dbReference type="SAM" id="Phobius"/>
    </source>
</evidence>
<feature type="transmembrane region" description="Helical" evidence="1">
    <location>
        <begin position="35"/>
        <end position="53"/>
    </location>
</feature>
<feature type="transmembrane region" description="Helical" evidence="1">
    <location>
        <begin position="12"/>
        <end position="29"/>
    </location>
</feature>
<dbReference type="AlphaFoldDB" id="A0A1Y5RL08"/>
<evidence type="ECO:0000313" key="4">
    <source>
        <dbReference type="Proteomes" id="UP000193870"/>
    </source>
</evidence>
<protein>
    <recommendedName>
        <fullName evidence="2">SPW repeat-containing integral membrane domain-containing protein</fullName>
    </recommendedName>
</protein>
<name>A0A1Y5RL08_9RHOB</name>
<keyword evidence="1" id="KW-1133">Transmembrane helix</keyword>
<accession>A0A1Y5RL08</accession>
<feature type="domain" description="SPW repeat-containing integral membrane" evidence="2">
    <location>
        <begin position="7"/>
        <end position="104"/>
    </location>
</feature>
<proteinExistence type="predicted"/>
<feature type="transmembrane region" description="Helical" evidence="1">
    <location>
        <begin position="65"/>
        <end position="84"/>
    </location>
</feature>
<keyword evidence="4" id="KW-1185">Reference proteome</keyword>
<sequence>MIDTRTHGIIDYVTGVLLFVAPYLFGFATGGVEQWLPQLLGAMTIVMSLITRYELSVAKVIPLKVHLGVDIASGILLAASPWLFGFADLIWWPHLLVGLMEIAIPLLTDRDTHVGDTHRRAGRR</sequence>
<keyword evidence="1" id="KW-0812">Transmembrane</keyword>
<dbReference type="InterPro" id="IPR005530">
    <property type="entry name" value="SPW"/>
</dbReference>
<reference evidence="3 4" key="1">
    <citation type="submission" date="2017-03" db="EMBL/GenBank/DDBJ databases">
        <authorList>
            <person name="Afonso C.L."/>
            <person name="Miller P.J."/>
            <person name="Scott M.A."/>
            <person name="Spackman E."/>
            <person name="Goraichik I."/>
            <person name="Dimitrov K.M."/>
            <person name="Suarez D.L."/>
            <person name="Swayne D.E."/>
        </authorList>
    </citation>
    <scope>NUCLEOTIDE SEQUENCE [LARGE SCALE GENOMIC DNA]</scope>
    <source>
        <strain evidence="3 4">CECT 7066</strain>
    </source>
</reference>
<evidence type="ECO:0000313" key="3">
    <source>
        <dbReference type="EMBL" id="SLN19967.1"/>
    </source>
</evidence>
<dbReference type="OrthoDB" id="129082at2"/>
<dbReference type="STRING" id="315423.SAMN04488020_101676"/>
<gene>
    <name evidence="3" type="ORF">PAM7066_00678</name>
</gene>
<dbReference type="Pfam" id="PF03779">
    <property type="entry name" value="SPW"/>
    <property type="match status" value="1"/>
</dbReference>
<keyword evidence="1" id="KW-0472">Membrane</keyword>
<evidence type="ECO:0000259" key="2">
    <source>
        <dbReference type="Pfam" id="PF03779"/>
    </source>
</evidence>
<organism evidence="3 4">
    <name type="scientific">Palleronia marisminoris</name>
    <dbReference type="NCBI Taxonomy" id="315423"/>
    <lineage>
        <taxon>Bacteria</taxon>
        <taxon>Pseudomonadati</taxon>
        <taxon>Pseudomonadota</taxon>
        <taxon>Alphaproteobacteria</taxon>
        <taxon>Rhodobacterales</taxon>
        <taxon>Roseobacteraceae</taxon>
        <taxon>Palleronia</taxon>
    </lineage>
</organism>
<feature type="transmembrane region" description="Helical" evidence="1">
    <location>
        <begin position="90"/>
        <end position="108"/>
    </location>
</feature>
<dbReference type="RefSeq" id="WP_085852681.1">
    <property type="nucleotide sequence ID" value="NZ_FOPF01000001.1"/>
</dbReference>
<dbReference type="EMBL" id="FWFV01000001">
    <property type="protein sequence ID" value="SLN19967.1"/>
    <property type="molecule type" value="Genomic_DNA"/>
</dbReference>
<dbReference type="Proteomes" id="UP000193870">
    <property type="component" value="Unassembled WGS sequence"/>
</dbReference>